<feature type="compositionally biased region" description="Pro residues" evidence="1">
    <location>
        <begin position="94"/>
        <end position="103"/>
    </location>
</feature>
<feature type="non-terminal residue" evidence="2">
    <location>
        <position position="140"/>
    </location>
</feature>
<keyword evidence="2" id="KW-0418">Kinase</keyword>
<name>A0A6N9VHD8_STRMI</name>
<feature type="compositionally biased region" description="Polar residues" evidence="1">
    <location>
        <begin position="122"/>
        <end position="132"/>
    </location>
</feature>
<feature type="region of interest" description="Disordered" evidence="1">
    <location>
        <begin position="1"/>
        <end position="140"/>
    </location>
</feature>
<proteinExistence type="predicted"/>
<dbReference type="AlphaFoldDB" id="A0A6N9VHD8"/>
<dbReference type="Proteomes" id="UP000471648">
    <property type="component" value="Unassembled WGS sequence"/>
</dbReference>
<reference evidence="2 3" key="1">
    <citation type="submission" date="2020-01" db="EMBL/GenBank/DDBJ databases">
        <title>Insect and environment-associated Actinomycetes.</title>
        <authorList>
            <person name="Currrie C."/>
            <person name="Chevrette M."/>
            <person name="Carlson C."/>
            <person name="Stubbendieck R."/>
            <person name="Wendt-Pienkowski E."/>
        </authorList>
    </citation>
    <scope>NUCLEOTIDE SEQUENCE [LARGE SCALE GENOMIC DNA]</scope>
    <source>
        <strain evidence="2 3">SID14438</strain>
    </source>
</reference>
<evidence type="ECO:0000313" key="2">
    <source>
        <dbReference type="EMBL" id="NEB69461.1"/>
    </source>
</evidence>
<feature type="compositionally biased region" description="Polar residues" evidence="1">
    <location>
        <begin position="52"/>
        <end position="74"/>
    </location>
</feature>
<feature type="non-terminal residue" evidence="2">
    <location>
        <position position="1"/>
    </location>
</feature>
<protein>
    <submittedName>
        <fullName evidence="2">Serine/threonine protein kinase</fullName>
    </submittedName>
</protein>
<evidence type="ECO:0000313" key="3">
    <source>
        <dbReference type="Proteomes" id="UP000471648"/>
    </source>
</evidence>
<evidence type="ECO:0000256" key="1">
    <source>
        <dbReference type="SAM" id="MobiDB-lite"/>
    </source>
</evidence>
<keyword evidence="2" id="KW-0723">Serine/threonine-protein kinase</keyword>
<keyword evidence="2" id="KW-0808">Transferase</keyword>
<dbReference type="EMBL" id="JAAGME010000856">
    <property type="protein sequence ID" value="NEB69461.1"/>
    <property type="molecule type" value="Genomic_DNA"/>
</dbReference>
<organism evidence="2 3">
    <name type="scientific">Streptomyces microflavus</name>
    <name type="common">Streptomyces lipmanii</name>
    <dbReference type="NCBI Taxonomy" id="1919"/>
    <lineage>
        <taxon>Bacteria</taxon>
        <taxon>Bacillati</taxon>
        <taxon>Actinomycetota</taxon>
        <taxon>Actinomycetes</taxon>
        <taxon>Kitasatosporales</taxon>
        <taxon>Streptomycetaceae</taxon>
        <taxon>Streptomyces</taxon>
    </lineage>
</organism>
<gene>
    <name evidence="2" type="ORF">G3I39_20755</name>
</gene>
<feature type="compositionally biased region" description="Basic and acidic residues" evidence="1">
    <location>
        <begin position="35"/>
        <end position="51"/>
    </location>
</feature>
<comment type="caution">
    <text evidence="2">The sequence shown here is derived from an EMBL/GenBank/DDBJ whole genome shotgun (WGS) entry which is preliminary data.</text>
</comment>
<sequence length="140" mass="13402">LLDLEPQDAPVGSGPVPFSSASLGAGFGAGTGARTDPDPHDGPGRDARSGDGSRTGSDARTGSDPGSRTGSGVPTGSEAGLIGVFGPPLVHVPDGPPGTPPPGDGHGGGFPGQRTHDPRFSVTVSADSQASTGRGAGADA</sequence>
<accession>A0A6N9VHD8</accession>
<dbReference type="GO" id="GO:0004674">
    <property type="term" value="F:protein serine/threonine kinase activity"/>
    <property type="evidence" value="ECO:0007669"/>
    <property type="project" value="UniProtKB-KW"/>
</dbReference>